<feature type="region of interest" description="Disordered" evidence="10">
    <location>
        <begin position="1"/>
        <end position="26"/>
    </location>
</feature>
<evidence type="ECO:0000256" key="10">
    <source>
        <dbReference type="SAM" id="MobiDB-lite"/>
    </source>
</evidence>
<reference evidence="13" key="1">
    <citation type="journal article" date="2016" name="Nature">
        <title>The genome of the seagrass Zostera marina reveals angiosperm adaptation to the sea.</title>
        <authorList>
            <person name="Olsen J.L."/>
            <person name="Rouze P."/>
            <person name="Verhelst B."/>
            <person name="Lin Y.-C."/>
            <person name="Bayer T."/>
            <person name="Collen J."/>
            <person name="Dattolo E."/>
            <person name="De Paoli E."/>
            <person name="Dittami S."/>
            <person name="Maumus F."/>
            <person name="Michel G."/>
            <person name="Kersting A."/>
            <person name="Lauritano C."/>
            <person name="Lohaus R."/>
            <person name="Toepel M."/>
            <person name="Tonon T."/>
            <person name="Vanneste K."/>
            <person name="Amirebrahimi M."/>
            <person name="Brakel J."/>
            <person name="Bostroem C."/>
            <person name="Chovatia M."/>
            <person name="Grimwood J."/>
            <person name="Jenkins J.W."/>
            <person name="Jueterbock A."/>
            <person name="Mraz A."/>
            <person name="Stam W.T."/>
            <person name="Tice H."/>
            <person name="Bornberg-Bauer E."/>
            <person name="Green P.J."/>
            <person name="Pearson G.A."/>
            <person name="Procaccini G."/>
            <person name="Duarte C.M."/>
            <person name="Schmutz J."/>
            <person name="Reusch T.B.H."/>
            <person name="Van de Peer Y."/>
        </authorList>
    </citation>
    <scope>NUCLEOTIDE SEQUENCE [LARGE SCALE GENOMIC DNA]</scope>
    <source>
        <strain evidence="13">cv. Finnish</strain>
    </source>
</reference>
<dbReference type="GO" id="GO:0061673">
    <property type="term" value="C:mitotic spindle astral microtubule"/>
    <property type="evidence" value="ECO:0000318"/>
    <property type="project" value="GO_Central"/>
</dbReference>
<dbReference type="PANTHER" id="PTHR47968:SF13">
    <property type="entry name" value="KINESIN-LIKE PROTEIN KIF19 ISOFORM X1"/>
    <property type="match status" value="1"/>
</dbReference>
<dbReference type="GO" id="GO:0007019">
    <property type="term" value="P:microtubule depolymerization"/>
    <property type="evidence" value="ECO:0000318"/>
    <property type="project" value="GO_Central"/>
</dbReference>
<dbReference type="InterPro" id="IPR036961">
    <property type="entry name" value="Kinesin_motor_dom_sf"/>
</dbReference>
<dbReference type="STRING" id="29655.A0A0K9PQT1"/>
<evidence type="ECO:0000256" key="8">
    <source>
        <dbReference type="RuleBase" id="RU000394"/>
    </source>
</evidence>
<dbReference type="GO" id="GO:0000070">
    <property type="term" value="P:mitotic sister chromatid segregation"/>
    <property type="evidence" value="ECO:0000318"/>
    <property type="project" value="GO_Central"/>
</dbReference>
<keyword evidence="4 9" id="KW-0175">Coiled coil</keyword>
<evidence type="ECO:0000256" key="3">
    <source>
        <dbReference type="ARBA" id="ARBA00022840"/>
    </source>
</evidence>
<accession>A0A0K9PQT1</accession>
<keyword evidence="1 8" id="KW-0493">Microtubule</keyword>
<dbReference type="FunFam" id="3.40.850.10:FF:000054">
    <property type="entry name" value="Kinesin-like protein"/>
    <property type="match status" value="1"/>
</dbReference>
<feature type="coiled-coil region" evidence="9">
    <location>
        <begin position="485"/>
        <end position="512"/>
    </location>
</feature>
<feature type="region of interest" description="Disordered" evidence="10">
    <location>
        <begin position="50"/>
        <end position="103"/>
    </location>
</feature>
<name>A0A0K9PQT1_ZOSMR</name>
<dbReference type="GO" id="GO:0008017">
    <property type="term" value="F:microtubule binding"/>
    <property type="evidence" value="ECO:0000318"/>
    <property type="project" value="GO_Central"/>
</dbReference>
<keyword evidence="5 7" id="KW-0505">Motor protein</keyword>
<feature type="compositionally biased region" description="Polar residues" evidence="10">
    <location>
        <begin position="620"/>
        <end position="630"/>
    </location>
</feature>
<evidence type="ECO:0000259" key="11">
    <source>
        <dbReference type="PROSITE" id="PS50067"/>
    </source>
</evidence>
<feature type="region of interest" description="Disordered" evidence="10">
    <location>
        <begin position="618"/>
        <end position="666"/>
    </location>
</feature>
<comment type="caution">
    <text evidence="12">The sequence shown here is derived from an EMBL/GenBank/DDBJ whole genome shotgun (WGS) entry which is preliminary data.</text>
</comment>
<dbReference type="InterPro" id="IPR019821">
    <property type="entry name" value="Kinesin_motor_CS"/>
</dbReference>
<dbReference type="InterPro" id="IPR027417">
    <property type="entry name" value="P-loop_NTPase"/>
</dbReference>
<protein>
    <recommendedName>
        <fullName evidence="8">Kinesin-like protein</fullName>
    </recommendedName>
</protein>
<evidence type="ECO:0000256" key="9">
    <source>
        <dbReference type="SAM" id="Coils"/>
    </source>
</evidence>
<feature type="binding site" evidence="7">
    <location>
        <begin position="226"/>
        <end position="233"/>
    </location>
    <ligand>
        <name>ATP</name>
        <dbReference type="ChEBI" id="CHEBI:30616"/>
    </ligand>
</feature>
<dbReference type="GO" id="GO:0016887">
    <property type="term" value="F:ATP hydrolysis activity"/>
    <property type="evidence" value="ECO:0000318"/>
    <property type="project" value="GO_Central"/>
</dbReference>
<evidence type="ECO:0000313" key="13">
    <source>
        <dbReference type="Proteomes" id="UP000036987"/>
    </source>
</evidence>
<dbReference type="GO" id="GO:0008574">
    <property type="term" value="F:plus-end-directed microtubule motor activity"/>
    <property type="evidence" value="ECO:0000318"/>
    <property type="project" value="GO_Central"/>
</dbReference>
<keyword evidence="13" id="KW-1185">Reference proteome</keyword>
<dbReference type="GO" id="GO:0007018">
    <property type="term" value="P:microtubule-based movement"/>
    <property type="evidence" value="ECO:0000318"/>
    <property type="project" value="GO_Central"/>
</dbReference>
<feature type="coiled-coil region" evidence="9">
    <location>
        <begin position="547"/>
        <end position="578"/>
    </location>
</feature>
<dbReference type="InterPro" id="IPR027640">
    <property type="entry name" value="Kinesin-like_fam"/>
</dbReference>
<organism evidence="12 13">
    <name type="scientific">Zostera marina</name>
    <name type="common">Eelgrass</name>
    <dbReference type="NCBI Taxonomy" id="29655"/>
    <lineage>
        <taxon>Eukaryota</taxon>
        <taxon>Viridiplantae</taxon>
        <taxon>Streptophyta</taxon>
        <taxon>Embryophyta</taxon>
        <taxon>Tracheophyta</taxon>
        <taxon>Spermatophyta</taxon>
        <taxon>Magnoliopsida</taxon>
        <taxon>Liliopsida</taxon>
        <taxon>Zosteraceae</taxon>
        <taxon>Zostera</taxon>
    </lineage>
</organism>
<evidence type="ECO:0000256" key="4">
    <source>
        <dbReference type="ARBA" id="ARBA00023054"/>
    </source>
</evidence>
<dbReference type="GO" id="GO:0005737">
    <property type="term" value="C:cytoplasm"/>
    <property type="evidence" value="ECO:0000318"/>
    <property type="project" value="GO_Central"/>
</dbReference>
<comment type="similarity">
    <text evidence="6">Belongs to the TRAFAC class myosin-kinesin ATPase superfamily. Kinesin family. KIN-8 subfamily.</text>
</comment>
<dbReference type="PRINTS" id="PR00380">
    <property type="entry name" value="KINESINHEAVY"/>
</dbReference>
<evidence type="ECO:0000256" key="5">
    <source>
        <dbReference type="ARBA" id="ARBA00023175"/>
    </source>
</evidence>
<dbReference type="EMBL" id="LFYR01000727">
    <property type="protein sequence ID" value="KMZ70577.1"/>
    <property type="molecule type" value="Genomic_DNA"/>
</dbReference>
<evidence type="ECO:0000256" key="2">
    <source>
        <dbReference type="ARBA" id="ARBA00022741"/>
    </source>
</evidence>
<dbReference type="GO" id="GO:0005634">
    <property type="term" value="C:nucleus"/>
    <property type="evidence" value="ECO:0000318"/>
    <property type="project" value="GO_Central"/>
</dbReference>
<evidence type="ECO:0000313" key="12">
    <source>
        <dbReference type="EMBL" id="KMZ70577.1"/>
    </source>
</evidence>
<dbReference type="AlphaFoldDB" id="A0A0K9PQT1"/>
<dbReference type="InterPro" id="IPR001752">
    <property type="entry name" value="Kinesin_motor_dom"/>
</dbReference>
<dbReference type="PROSITE" id="PS00411">
    <property type="entry name" value="KINESIN_MOTOR_1"/>
    <property type="match status" value="1"/>
</dbReference>
<keyword evidence="3 7" id="KW-0067">ATP-binding</keyword>
<feature type="compositionally biased region" description="Basic and acidic residues" evidence="10">
    <location>
        <begin position="84"/>
        <end position="97"/>
    </location>
</feature>
<dbReference type="Pfam" id="PF00225">
    <property type="entry name" value="Kinesin"/>
    <property type="match status" value="1"/>
</dbReference>
<dbReference type="Gene3D" id="3.40.850.10">
    <property type="entry name" value="Kinesin motor domain"/>
    <property type="match status" value="1"/>
</dbReference>
<keyword evidence="2 7" id="KW-0547">Nucleotide-binding</keyword>
<dbReference type="PROSITE" id="PS50067">
    <property type="entry name" value="KINESIN_MOTOR_2"/>
    <property type="match status" value="1"/>
</dbReference>
<evidence type="ECO:0000256" key="7">
    <source>
        <dbReference type="PROSITE-ProRule" id="PRU00283"/>
    </source>
</evidence>
<dbReference type="GO" id="GO:0005524">
    <property type="term" value="F:ATP binding"/>
    <property type="evidence" value="ECO:0007669"/>
    <property type="project" value="UniProtKB-UniRule"/>
</dbReference>
<dbReference type="PANTHER" id="PTHR47968">
    <property type="entry name" value="CENTROMERE PROTEIN E"/>
    <property type="match status" value="1"/>
</dbReference>
<dbReference type="OMA" id="SMQEPER"/>
<dbReference type="GO" id="GO:1990023">
    <property type="term" value="C:mitotic spindle midzone"/>
    <property type="evidence" value="ECO:0000318"/>
    <property type="project" value="GO_Central"/>
</dbReference>
<evidence type="ECO:0000256" key="1">
    <source>
        <dbReference type="ARBA" id="ARBA00022701"/>
    </source>
</evidence>
<dbReference type="SMART" id="SM00129">
    <property type="entry name" value="KISc"/>
    <property type="match status" value="1"/>
</dbReference>
<proteinExistence type="inferred from homology"/>
<feature type="compositionally biased region" description="Polar residues" evidence="10">
    <location>
        <begin position="1"/>
        <end position="10"/>
    </location>
</feature>
<dbReference type="GO" id="GO:0005871">
    <property type="term" value="C:kinesin complex"/>
    <property type="evidence" value="ECO:0000318"/>
    <property type="project" value="GO_Central"/>
</dbReference>
<sequence length="666" mass="74534">MPVSTRSQISGIDHHEIPTSTPNRLVMRNPHHGLKEKMRALTQFYEQHKNQMAGAPKSPAFQPRNQPAQELESPLQPSLTYHHSCHDPKDSQKDRVPFHSCPRIDNPAAKEYSVARKLSLGRVPRSEEGRTAKIMVFVRLRPMGRREIELGSKSCVRITDDRDVYLTELSSEMDYLRRLNRVSGRHFSFDAAFSDHATQQHVYSTTTADLVQGVLQGRNGSVFCYGSTGAGKTYTMLGTLKNPGVMVLAMKDLFSKIRQRNCDSNHGVHLSYLEVYNETVRDLLSPGRSLVLREDKHQGIVAAGLTHYKAYSTDEVMALLQQGNLNRSTEPTRLNETSSRSHAILQVMVEYREKDSDVTLVGKLSLIDLAGSERAIATDKRTLRSIEGANINRSLLALSSCINALVEGKKHIPYRNSKLTQLLKDSLGGACNSVMIANVSPSSLQFGETQNTLHWADRAKEIKTNQENIIQLIPKSDSDSQAKLLLELQKENGDLRLQLARLQQKLLTMEARSTAAESSPTATAAQRKPMRSILNLNTPSCNSSRKKRNTDVTIEEVLKAKEKLKREHAMQLERLKREQILQMKQKDELIFEITNSAAASAAAASTVSTTVAKKRRFWDSNATSNNPSKMTTERKTRKSKEVSTVIGASPSKTRTRTRSTLLKLVK</sequence>
<dbReference type="OrthoDB" id="3176171at2759"/>
<evidence type="ECO:0000256" key="6">
    <source>
        <dbReference type="ARBA" id="ARBA00060769"/>
    </source>
</evidence>
<dbReference type="Proteomes" id="UP000036987">
    <property type="component" value="Unassembled WGS sequence"/>
</dbReference>
<gene>
    <name evidence="12" type="ORF">ZOSMA_199G00140</name>
</gene>
<feature type="domain" description="Kinesin motor" evidence="11">
    <location>
        <begin position="133"/>
        <end position="462"/>
    </location>
</feature>
<dbReference type="SUPFAM" id="SSF52540">
    <property type="entry name" value="P-loop containing nucleoside triphosphate hydrolases"/>
    <property type="match status" value="1"/>
</dbReference>